<dbReference type="PROSITE" id="PS50977">
    <property type="entry name" value="HTH_TETR_2"/>
    <property type="match status" value="1"/>
</dbReference>
<accession>A0A127K4V6</accession>
<sequence>MDTSGSDSPRTAARDKPAGAAAVRESILDAAIRLMGERGSTDVALREIAREANVNHGLVHRHFGTRQDVLIAVLRRQSEVGADFLRDAENIHAAIDRLWEHPKMAENSKLVASALLGGVEPESIAPGHAFRRLEQLLEADDCTDEDRRAATAVAISCLILGWGIFGEYLTANAGAKHPERLRAQVLEILHGLSRDRPNRPGGQAV</sequence>
<evidence type="ECO:0000259" key="3">
    <source>
        <dbReference type="PROSITE" id="PS50977"/>
    </source>
</evidence>
<feature type="DNA-binding region" description="H-T-H motif" evidence="2">
    <location>
        <begin position="44"/>
        <end position="63"/>
    </location>
</feature>
<dbReference type="InterPro" id="IPR009057">
    <property type="entry name" value="Homeodomain-like_sf"/>
</dbReference>
<dbReference type="InterPro" id="IPR050109">
    <property type="entry name" value="HTH-type_TetR-like_transc_reg"/>
</dbReference>
<evidence type="ECO:0000313" key="5">
    <source>
        <dbReference type="Proteomes" id="UP000036902"/>
    </source>
</evidence>
<evidence type="ECO:0000256" key="1">
    <source>
        <dbReference type="ARBA" id="ARBA00023125"/>
    </source>
</evidence>
<dbReference type="GO" id="GO:0003700">
    <property type="term" value="F:DNA-binding transcription factor activity"/>
    <property type="evidence" value="ECO:0007669"/>
    <property type="project" value="TreeGrafter"/>
</dbReference>
<dbReference type="Proteomes" id="UP000036902">
    <property type="component" value="Chromosome"/>
</dbReference>
<proteinExistence type="predicted"/>
<name>A0A127K4V6_9RHOO</name>
<dbReference type="SUPFAM" id="SSF46689">
    <property type="entry name" value="Homeodomain-like"/>
    <property type="match status" value="1"/>
</dbReference>
<dbReference type="GO" id="GO:0000976">
    <property type="term" value="F:transcription cis-regulatory region binding"/>
    <property type="evidence" value="ECO:0007669"/>
    <property type="project" value="TreeGrafter"/>
</dbReference>
<dbReference type="PRINTS" id="PR00455">
    <property type="entry name" value="HTHTETR"/>
</dbReference>
<keyword evidence="5" id="KW-1185">Reference proteome</keyword>
<dbReference type="PANTHER" id="PTHR30055">
    <property type="entry name" value="HTH-TYPE TRANSCRIPTIONAL REGULATOR RUTR"/>
    <property type="match status" value="1"/>
</dbReference>
<dbReference type="PANTHER" id="PTHR30055:SF235">
    <property type="entry name" value="TRANSCRIPTIONAL REGULATORY PROTEIN"/>
    <property type="match status" value="1"/>
</dbReference>
<evidence type="ECO:0000313" key="4">
    <source>
        <dbReference type="EMBL" id="AMO36992.1"/>
    </source>
</evidence>
<dbReference type="EMBL" id="CP014646">
    <property type="protein sequence ID" value="AMO36992.1"/>
    <property type="molecule type" value="Genomic_DNA"/>
</dbReference>
<gene>
    <name evidence="4" type="ORF">AC731_008535</name>
</gene>
<dbReference type="Gene3D" id="1.10.357.10">
    <property type="entry name" value="Tetracycline Repressor, domain 2"/>
    <property type="match status" value="1"/>
</dbReference>
<keyword evidence="1 2" id="KW-0238">DNA-binding</keyword>
<feature type="domain" description="HTH tetR-type" evidence="3">
    <location>
        <begin position="21"/>
        <end position="81"/>
    </location>
</feature>
<dbReference type="STRING" id="1134435.AC731_008535"/>
<dbReference type="InterPro" id="IPR001647">
    <property type="entry name" value="HTH_TetR"/>
</dbReference>
<dbReference type="Pfam" id="PF00440">
    <property type="entry name" value="TetR_N"/>
    <property type="match status" value="1"/>
</dbReference>
<dbReference type="AlphaFoldDB" id="A0A127K4V6"/>
<organism evidence="4 5">
    <name type="scientific">Thauera humireducens</name>
    <dbReference type="NCBI Taxonomy" id="1134435"/>
    <lineage>
        <taxon>Bacteria</taxon>
        <taxon>Pseudomonadati</taxon>
        <taxon>Pseudomonadota</taxon>
        <taxon>Betaproteobacteria</taxon>
        <taxon>Rhodocyclales</taxon>
        <taxon>Zoogloeaceae</taxon>
        <taxon>Thauera</taxon>
    </lineage>
</organism>
<evidence type="ECO:0000256" key="2">
    <source>
        <dbReference type="PROSITE-ProRule" id="PRU00335"/>
    </source>
</evidence>
<dbReference type="KEGG" id="thu:AC731_008535"/>
<protein>
    <recommendedName>
        <fullName evidence="3">HTH tetR-type domain-containing protein</fullName>
    </recommendedName>
</protein>
<reference evidence="5" key="1">
    <citation type="submission" date="2016-03" db="EMBL/GenBank/DDBJ databases">
        <authorList>
            <person name="Ma C."/>
            <person name="Zhou S."/>
            <person name="Yang G."/>
        </authorList>
    </citation>
    <scope>NUCLEOTIDE SEQUENCE [LARGE SCALE GENOMIC DNA]</scope>
    <source>
        <strain evidence="5">SgZ-1</strain>
    </source>
</reference>